<feature type="chain" id="PRO_5002957531" evidence="2">
    <location>
        <begin position="23"/>
        <end position="317"/>
    </location>
</feature>
<dbReference type="OrthoDB" id="9148933at2"/>
<evidence type="ECO:0000256" key="2">
    <source>
        <dbReference type="SAM" id="SignalP"/>
    </source>
</evidence>
<dbReference type="CDD" id="cd01847">
    <property type="entry name" value="Triacylglycerol_lipase_like"/>
    <property type="match status" value="1"/>
</dbReference>
<proteinExistence type="predicted"/>
<dbReference type="InterPro" id="IPR051058">
    <property type="entry name" value="GDSL_Est/Lipase"/>
</dbReference>
<keyword evidence="4" id="KW-1185">Reference proteome</keyword>
<dbReference type="EMBL" id="ACQT01000295">
    <property type="protein sequence ID" value="EER58316.1"/>
    <property type="molecule type" value="Genomic_DNA"/>
</dbReference>
<dbReference type="InterPro" id="IPR036514">
    <property type="entry name" value="SGNH_hydro_sf"/>
</dbReference>
<dbReference type="PANTHER" id="PTHR45648:SF166">
    <property type="entry name" value="OS02G0617400 PROTEIN"/>
    <property type="match status" value="1"/>
</dbReference>
<dbReference type="Proteomes" id="UP000003856">
    <property type="component" value="Unassembled WGS sequence"/>
</dbReference>
<reference evidence="3 4" key="1">
    <citation type="submission" date="2009-05" db="EMBL/GenBank/DDBJ databases">
        <title>The draft genome of Acidovorax delafieldii 2AN.</title>
        <authorList>
            <consortium name="US DOE Joint Genome Institute (JGI-PGF)"/>
            <person name="Lucas S."/>
            <person name="Copeland A."/>
            <person name="Lapidus A."/>
            <person name="Glavina del Rio T."/>
            <person name="Tice H."/>
            <person name="Bruce D."/>
            <person name="Goodwin L."/>
            <person name="Pitluck S."/>
            <person name="Larimer F."/>
            <person name="Land M.L."/>
            <person name="Hauser L."/>
            <person name="Shelobolina E.S."/>
            <person name="Picardal F."/>
            <person name="Roden E."/>
            <person name="Emerson D."/>
        </authorList>
    </citation>
    <scope>NUCLEOTIDE SEQUENCE [LARGE SCALE GENOMIC DNA]</scope>
    <source>
        <strain evidence="3 4">2AN</strain>
    </source>
</reference>
<dbReference type="PATRIC" id="fig|573060.9.peg.828"/>
<dbReference type="InterPro" id="IPR001087">
    <property type="entry name" value="GDSL"/>
</dbReference>
<keyword evidence="2" id="KW-0732">Signal</keyword>
<comment type="caution">
    <text evidence="3">The sequence shown here is derived from an EMBL/GenBank/DDBJ whole genome shotgun (WGS) entry which is preliminary data.</text>
</comment>
<keyword evidence="1" id="KW-0378">Hydrolase</keyword>
<evidence type="ECO:0000313" key="4">
    <source>
        <dbReference type="Proteomes" id="UP000003856"/>
    </source>
</evidence>
<evidence type="ECO:0000313" key="3">
    <source>
        <dbReference type="EMBL" id="EER58316.1"/>
    </source>
</evidence>
<accession>C5TB32</accession>
<dbReference type="GO" id="GO:0016788">
    <property type="term" value="F:hydrolase activity, acting on ester bonds"/>
    <property type="evidence" value="ECO:0007669"/>
    <property type="project" value="InterPro"/>
</dbReference>
<dbReference type="PROSITE" id="PS51257">
    <property type="entry name" value="PROKAR_LIPOPROTEIN"/>
    <property type="match status" value="1"/>
</dbReference>
<gene>
    <name evidence="3" type="ORF">AcdelDRAFT_4112</name>
</gene>
<dbReference type="Pfam" id="PF00657">
    <property type="entry name" value="Lipase_GDSL"/>
    <property type="match status" value="1"/>
</dbReference>
<dbReference type="AlphaFoldDB" id="C5TB32"/>
<evidence type="ECO:0000256" key="1">
    <source>
        <dbReference type="ARBA" id="ARBA00022801"/>
    </source>
</evidence>
<name>C5TB32_ACIDE</name>
<feature type="signal peptide" evidence="2">
    <location>
        <begin position="1"/>
        <end position="22"/>
    </location>
</feature>
<dbReference type="RefSeq" id="WP_005799852.1">
    <property type="nucleotide sequence ID" value="NZ_ACQT01000295.1"/>
</dbReference>
<sequence length="317" mass="33090">MAANWMRRTVVVAACASAALLAACGSSTTESALTPERFIAFGDAYSDAGQKGSLYTVNDGSVGNWTQQLASRYSKTLTPVSAGGLSYAAGNARVTAKPDAAGDATTLTITEQVDRFLATGAFKANDVVFINAGPSDVVAGMAAVRAGTLTPADMVAASRKAGQELAAQVRRLVTAGAQHVMVTGTYDLGKTPWATAINQVSLLSDASSRFNDGLLVNIVDLGANVLYLDSAYYVNLYVSSPGSYGFDNATTAVCTSVDPGNGIGTGTGQVNSARCNTSTLLPDAKQDKYVFADQVYMTPSAHRQLGNYAYDRLRARW</sequence>
<dbReference type="PANTHER" id="PTHR45648">
    <property type="entry name" value="GDSL LIPASE/ACYLHYDROLASE FAMILY PROTEIN (AFU_ORTHOLOGUE AFUA_4G14700)"/>
    <property type="match status" value="1"/>
</dbReference>
<organism evidence="3 4">
    <name type="scientific">Acidovorax delafieldii 2AN</name>
    <dbReference type="NCBI Taxonomy" id="573060"/>
    <lineage>
        <taxon>Bacteria</taxon>
        <taxon>Pseudomonadati</taxon>
        <taxon>Pseudomonadota</taxon>
        <taxon>Betaproteobacteria</taxon>
        <taxon>Burkholderiales</taxon>
        <taxon>Comamonadaceae</taxon>
        <taxon>Acidovorax</taxon>
    </lineage>
</organism>
<protein>
    <submittedName>
        <fullName evidence="3">Lipase</fullName>
    </submittedName>
</protein>
<dbReference type="Gene3D" id="3.40.50.1110">
    <property type="entry name" value="SGNH hydrolase"/>
    <property type="match status" value="1"/>
</dbReference>